<keyword evidence="2" id="KW-1185">Reference proteome</keyword>
<reference evidence="1 2" key="1">
    <citation type="submission" date="2024-02" db="EMBL/GenBank/DDBJ databases">
        <authorList>
            <person name="Vignale AGUSTIN F."/>
            <person name="Sosa J E."/>
            <person name="Modenutti C."/>
        </authorList>
    </citation>
    <scope>NUCLEOTIDE SEQUENCE [LARGE SCALE GENOMIC DNA]</scope>
</reference>
<protein>
    <submittedName>
        <fullName evidence="1">Uncharacterized protein</fullName>
    </submittedName>
</protein>
<sequence>MEIQSKKGMDLKVGYTGRRLALARSRFVVPWRENKRREVGYLAEKEKERRRRIQKKKGGEDNLPLRRTRAGVVDPHLVGGACLLSPQGIPLWSPIPDLTLQLISH</sequence>
<dbReference type="AlphaFoldDB" id="A0ABC8RJ84"/>
<evidence type="ECO:0000313" key="1">
    <source>
        <dbReference type="EMBL" id="CAK9145040.1"/>
    </source>
</evidence>
<gene>
    <name evidence="1" type="ORF">ILEXP_LOCUS12834</name>
</gene>
<accession>A0ABC8RJ84</accession>
<feature type="non-terminal residue" evidence="1">
    <location>
        <position position="105"/>
    </location>
</feature>
<dbReference type="Proteomes" id="UP001642360">
    <property type="component" value="Unassembled WGS sequence"/>
</dbReference>
<proteinExistence type="predicted"/>
<evidence type="ECO:0000313" key="2">
    <source>
        <dbReference type="Proteomes" id="UP001642360"/>
    </source>
</evidence>
<organism evidence="1 2">
    <name type="scientific">Ilex paraguariensis</name>
    <name type="common">yerba mate</name>
    <dbReference type="NCBI Taxonomy" id="185542"/>
    <lineage>
        <taxon>Eukaryota</taxon>
        <taxon>Viridiplantae</taxon>
        <taxon>Streptophyta</taxon>
        <taxon>Embryophyta</taxon>
        <taxon>Tracheophyta</taxon>
        <taxon>Spermatophyta</taxon>
        <taxon>Magnoliopsida</taxon>
        <taxon>eudicotyledons</taxon>
        <taxon>Gunneridae</taxon>
        <taxon>Pentapetalae</taxon>
        <taxon>asterids</taxon>
        <taxon>campanulids</taxon>
        <taxon>Aquifoliales</taxon>
        <taxon>Aquifoliaceae</taxon>
        <taxon>Ilex</taxon>
    </lineage>
</organism>
<comment type="caution">
    <text evidence="1">The sequence shown here is derived from an EMBL/GenBank/DDBJ whole genome shotgun (WGS) entry which is preliminary data.</text>
</comment>
<name>A0ABC8RJ84_9AQUA</name>
<dbReference type="EMBL" id="CAUOFW020001458">
    <property type="protein sequence ID" value="CAK9145040.1"/>
    <property type="molecule type" value="Genomic_DNA"/>
</dbReference>